<dbReference type="SUPFAM" id="SSF52172">
    <property type="entry name" value="CheY-like"/>
    <property type="match status" value="1"/>
</dbReference>
<name>A0A3E2WVR3_9FIRM</name>
<dbReference type="PANTHER" id="PTHR48111">
    <property type="entry name" value="REGULATOR OF RPOS"/>
    <property type="match status" value="1"/>
</dbReference>
<dbReference type="GO" id="GO:0032993">
    <property type="term" value="C:protein-DNA complex"/>
    <property type="evidence" value="ECO:0007669"/>
    <property type="project" value="TreeGrafter"/>
</dbReference>
<evidence type="ECO:0000313" key="10">
    <source>
        <dbReference type="EMBL" id="RGC31597.1"/>
    </source>
</evidence>
<dbReference type="GeneID" id="93333560"/>
<dbReference type="CDD" id="cd17574">
    <property type="entry name" value="REC_OmpR"/>
    <property type="match status" value="1"/>
</dbReference>
<feature type="domain" description="OmpR/PhoB-type" evidence="9">
    <location>
        <begin position="132"/>
        <end position="231"/>
    </location>
</feature>
<feature type="modified residue" description="4-aspartylphosphate" evidence="6">
    <location>
        <position position="60"/>
    </location>
</feature>
<dbReference type="InterPro" id="IPR011006">
    <property type="entry name" value="CheY-like_superfamily"/>
</dbReference>
<dbReference type="AlphaFoldDB" id="A0A3E2WVR3"/>
<sequence length="236" mass="27077">MSLDYLKGKKILLVDDEDDLLEMLRSILQDDGYRRIRTASTQKDALELCRTWKPELAVLDVMLPDGDGYTLFKEIRRFSDFPVLFLTARGEDEDRFRGLGLGADDYIVKPFLPRELTLRLGAILRRSYKHETPLLRLAYCTVDFERAEVIREDGTLSLTAKEFELLSALSRNAGRIVTTDLLCEALWGNNPYGYENSLMAHIRRLREKIEKVPSCPESLITVKGLGYKLIIEEDQA</sequence>
<dbReference type="InterPro" id="IPR001789">
    <property type="entry name" value="Sig_transdc_resp-reg_receiver"/>
</dbReference>
<evidence type="ECO:0000259" key="9">
    <source>
        <dbReference type="PROSITE" id="PS51755"/>
    </source>
</evidence>
<evidence type="ECO:0000313" key="11">
    <source>
        <dbReference type="Proteomes" id="UP000261111"/>
    </source>
</evidence>
<dbReference type="SMART" id="SM00448">
    <property type="entry name" value="REC"/>
    <property type="match status" value="1"/>
</dbReference>
<keyword evidence="6" id="KW-0597">Phosphoprotein</keyword>
<dbReference type="PROSITE" id="PS50110">
    <property type="entry name" value="RESPONSE_REGULATORY"/>
    <property type="match status" value="1"/>
</dbReference>
<dbReference type="InterPro" id="IPR039420">
    <property type="entry name" value="WalR-like"/>
</dbReference>
<dbReference type="Proteomes" id="UP000261111">
    <property type="component" value="Unassembled WGS sequence"/>
</dbReference>
<dbReference type="PANTHER" id="PTHR48111:SF52">
    <property type="entry name" value="TRANSCRIPTIONAL REGULATORY PROTEIN YVRH"/>
    <property type="match status" value="1"/>
</dbReference>
<dbReference type="InterPro" id="IPR001867">
    <property type="entry name" value="OmpR/PhoB-type_DNA-bd"/>
</dbReference>
<evidence type="ECO:0000256" key="2">
    <source>
        <dbReference type="ARBA" id="ARBA00023015"/>
    </source>
</evidence>
<evidence type="ECO:0000259" key="8">
    <source>
        <dbReference type="PROSITE" id="PS50110"/>
    </source>
</evidence>
<feature type="domain" description="Response regulatory" evidence="8">
    <location>
        <begin position="10"/>
        <end position="124"/>
    </location>
</feature>
<gene>
    <name evidence="10" type="ORF">DWX41_12365</name>
</gene>
<dbReference type="GO" id="GO:0000976">
    <property type="term" value="F:transcription cis-regulatory region binding"/>
    <property type="evidence" value="ECO:0007669"/>
    <property type="project" value="TreeGrafter"/>
</dbReference>
<evidence type="ECO:0000256" key="6">
    <source>
        <dbReference type="PROSITE-ProRule" id="PRU00169"/>
    </source>
</evidence>
<evidence type="ECO:0000256" key="1">
    <source>
        <dbReference type="ARBA" id="ARBA00018672"/>
    </source>
</evidence>
<dbReference type="Gene3D" id="3.40.50.2300">
    <property type="match status" value="1"/>
</dbReference>
<dbReference type="EMBL" id="QVIA01000012">
    <property type="protein sequence ID" value="RGC31597.1"/>
    <property type="molecule type" value="Genomic_DNA"/>
</dbReference>
<accession>A0A3E2WVR3</accession>
<dbReference type="GO" id="GO:0000156">
    <property type="term" value="F:phosphorelay response regulator activity"/>
    <property type="evidence" value="ECO:0007669"/>
    <property type="project" value="TreeGrafter"/>
</dbReference>
<proteinExistence type="predicted"/>
<dbReference type="SMART" id="SM00862">
    <property type="entry name" value="Trans_reg_C"/>
    <property type="match status" value="1"/>
</dbReference>
<dbReference type="Pfam" id="PF00486">
    <property type="entry name" value="Trans_reg_C"/>
    <property type="match status" value="1"/>
</dbReference>
<dbReference type="GO" id="GO:0005829">
    <property type="term" value="C:cytosol"/>
    <property type="evidence" value="ECO:0007669"/>
    <property type="project" value="TreeGrafter"/>
</dbReference>
<evidence type="ECO:0000256" key="4">
    <source>
        <dbReference type="ARBA" id="ARBA00023163"/>
    </source>
</evidence>
<dbReference type="GO" id="GO:0006355">
    <property type="term" value="P:regulation of DNA-templated transcription"/>
    <property type="evidence" value="ECO:0007669"/>
    <property type="project" value="InterPro"/>
</dbReference>
<dbReference type="InterPro" id="IPR036388">
    <property type="entry name" value="WH-like_DNA-bd_sf"/>
</dbReference>
<dbReference type="RefSeq" id="WP_025655514.1">
    <property type="nucleotide sequence ID" value="NZ_QVIA01000012.1"/>
</dbReference>
<keyword evidence="4" id="KW-0804">Transcription</keyword>
<keyword evidence="2" id="KW-0805">Transcription regulation</keyword>
<organism evidence="10 11">
    <name type="scientific">Hungatella hathewayi</name>
    <dbReference type="NCBI Taxonomy" id="154046"/>
    <lineage>
        <taxon>Bacteria</taxon>
        <taxon>Bacillati</taxon>
        <taxon>Bacillota</taxon>
        <taxon>Clostridia</taxon>
        <taxon>Lachnospirales</taxon>
        <taxon>Lachnospiraceae</taxon>
        <taxon>Hungatella</taxon>
    </lineage>
</organism>
<comment type="function">
    <text evidence="5">May play the central regulatory role in sporulation. It may be an element of the effector pathway responsible for the activation of sporulation genes in response to nutritional stress. Spo0A may act in concert with spo0H (a sigma factor) to control the expression of some genes that are critical to the sporulation process.</text>
</comment>
<feature type="DNA-binding region" description="OmpR/PhoB-type" evidence="7">
    <location>
        <begin position="132"/>
        <end position="231"/>
    </location>
</feature>
<comment type="caution">
    <text evidence="10">The sequence shown here is derived from an EMBL/GenBank/DDBJ whole genome shotgun (WGS) entry which is preliminary data.</text>
</comment>
<evidence type="ECO:0000256" key="7">
    <source>
        <dbReference type="PROSITE-ProRule" id="PRU01091"/>
    </source>
</evidence>
<evidence type="ECO:0000256" key="5">
    <source>
        <dbReference type="ARBA" id="ARBA00024867"/>
    </source>
</evidence>
<reference evidence="10 11" key="1">
    <citation type="submission" date="2018-08" db="EMBL/GenBank/DDBJ databases">
        <title>A genome reference for cultivated species of the human gut microbiota.</title>
        <authorList>
            <person name="Zou Y."/>
            <person name="Xue W."/>
            <person name="Luo G."/>
        </authorList>
    </citation>
    <scope>NUCLEOTIDE SEQUENCE [LARGE SCALE GENOMIC DNA]</scope>
    <source>
        <strain evidence="10 11">AF19-21</strain>
    </source>
</reference>
<protein>
    <recommendedName>
        <fullName evidence="1">Stage 0 sporulation protein A homolog</fullName>
    </recommendedName>
</protein>
<dbReference type="PROSITE" id="PS51755">
    <property type="entry name" value="OMPR_PHOB"/>
    <property type="match status" value="1"/>
</dbReference>
<dbReference type="Gene3D" id="6.10.250.690">
    <property type="match status" value="1"/>
</dbReference>
<evidence type="ECO:0000256" key="3">
    <source>
        <dbReference type="ARBA" id="ARBA00023125"/>
    </source>
</evidence>
<keyword evidence="3 7" id="KW-0238">DNA-binding</keyword>
<dbReference type="Gene3D" id="1.10.10.10">
    <property type="entry name" value="Winged helix-like DNA-binding domain superfamily/Winged helix DNA-binding domain"/>
    <property type="match status" value="1"/>
</dbReference>
<dbReference type="Pfam" id="PF00072">
    <property type="entry name" value="Response_reg"/>
    <property type="match status" value="1"/>
</dbReference>
<dbReference type="CDD" id="cd00383">
    <property type="entry name" value="trans_reg_C"/>
    <property type="match status" value="1"/>
</dbReference>